<dbReference type="CDD" id="cd01647">
    <property type="entry name" value="RT_LTR"/>
    <property type="match status" value="1"/>
</dbReference>
<dbReference type="Pfam" id="PF00078">
    <property type="entry name" value="RVT_1"/>
    <property type="match status" value="1"/>
</dbReference>
<dbReference type="InterPro" id="IPR021109">
    <property type="entry name" value="Peptidase_aspartic_dom_sf"/>
</dbReference>
<dbReference type="PANTHER" id="PTHR33067:SF32">
    <property type="entry name" value="ASPARTIC PEPTIDASE DDI1-TYPE DOMAIN-CONTAINING PROTEIN"/>
    <property type="match status" value="1"/>
</dbReference>
<dbReference type="SUPFAM" id="SSF56672">
    <property type="entry name" value="DNA/RNA polymerases"/>
    <property type="match status" value="1"/>
</dbReference>
<dbReference type="PANTHER" id="PTHR33067">
    <property type="entry name" value="RNA-DIRECTED DNA POLYMERASE-RELATED"/>
    <property type="match status" value="1"/>
</dbReference>
<evidence type="ECO:0000259" key="1">
    <source>
        <dbReference type="Pfam" id="PF00078"/>
    </source>
</evidence>
<name>A0A438CI71_VITVI</name>
<dbReference type="InterPro" id="IPR043128">
    <property type="entry name" value="Rev_trsase/Diguanyl_cyclase"/>
</dbReference>
<dbReference type="Proteomes" id="UP000288805">
    <property type="component" value="Unassembled WGS sequence"/>
</dbReference>
<proteinExistence type="predicted"/>
<gene>
    <name evidence="2" type="ORF">CK203_107860</name>
</gene>
<feature type="domain" description="Reverse transcriptase" evidence="1">
    <location>
        <begin position="380"/>
        <end position="462"/>
    </location>
</feature>
<dbReference type="CDD" id="cd00303">
    <property type="entry name" value="retropepsin_like"/>
    <property type="match status" value="1"/>
</dbReference>
<organism evidence="2 3">
    <name type="scientific">Vitis vinifera</name>
    <name type="common">Grape</name>
    <dbReference type="NCBI Taxonomy" id="29760"/>
    <lineage>
        <taxon>Eukaryota</taxon>
        <taxon>Viridiplantae</taxon>
        <taxon>Streptophyta</taxon>
        <taxon>Embryophyta</taxon>
        <taxon>Tracheophyta</taxon>
        <taxon>Spermatophyta</taxon>
        <taxon>Magnoliopsida</taxon>
        <taxon>eudicotyledons</taxon>
        <taxon>Gunneridae</taxon>
        <taxon>Pentapetalae</taxon>
        <taxon>rosids</taxon>
        <taxon>Vitales</taxon>
        <taxon>Vitaceae</taxon>
        <taxon>Viteae</taxon>
        <taxon>Vitis</taxon>
    </lineage>
</organism>
<dbReference type="EMBL" id="QGNW01002213">
    <property type="protein sequence ID" value="RVW22910.1"/>
    <property type="molecule type" value="Genomic_DNA"/>
</dbReference>
<dbReference type="InterPro" id="IPR043502">
    <property type="entry name" value="DNA/RNA_pol_sf"/>
</dbReference>
<dbReference type="Gene3D" id="3.30.70.270">
    <property type="match status" value="1"/>
</dbReference>
<dbReference type="InterPro" id="IPR000477">
    <property type="entry name" value="RT_dom"/>
</dbReference>
<sequence length="519" mass="59354">MMRQVKVNIPLLDMIKQVSTYAKFLKDLCTIKRELNVNKKAFLTEQVSAIVQFKSLVKYKDSGYPTILVMIGGTCVEKTLLDLGASVNLLPYSVYKQLGLGELKPTSITLSLSDRFMMTPRGMIEDVLVQVDKFYYPMDFVVLDTNLVAKWTNYVPIILEIPFLATSNAIINFRNGVMQLTFGNTTLELNIFYLCKKQFHPNEEKGPEEVCMIDNLVEEHCDQKMLEDLNESLGDLDEGLSKPSDLLATLPPWKRREEILPLFNGKETQEAIKEKPPKRILKPLPTKLKYAYVEENKQNPVVISSSLTTSQEDCLLQVLKRYSPWVSHTQVMPKKSGIIVVQNDKGEEVSTRLTSGWRVCIDYRKLNVVTRKDHFLLPFIDQVLKRVSGHPFYCFLDGYSSDMVECIMEVFMDDITIYGSTFEKCLINLETVLNRCIEKDLVLNWEKYHFMVHQGIVLGHIISKQGIEVDKANVELIVKLSLATTVKRVSQFLGHAGFYRRFDSSPIGIPLIQSSDRSY</sequence>
<reference evidence="2 3" key="1">
    <citation type="journal article" date="2018" name="PLoS Genet.">
        <title>Population sequencing reveals clonal diversity and ancestral inbreeding in the grapevine cultivar Chardonnay.</title>
        <authorList>
            <person name="Roach M.J."/>
            <person name="Johnson D.L."/>
            <person name="Bohlmann J."/>
            <person name="van Vuuren H.J."/>
            <person name="Jones S.J."/>
            <person name="Pretorius I.S."/>
            <person name="Schmidt S.A."/>
            <person name="Borneman A.R."/>
        </authorList>
    </citation>
    <scope>NUCLEOTIDE SEQUENCE [LARGE SCALE GENOMIC DNA]</scope>
    <source>
        <strain evidence="3">cv. Chardonnay</strain>
        <tissue evidence="2">Leaf</tissue>
    </source>
</reference>
<comment type="caution">
    <text evidence="2">The sequence shown here is derived from an EMBL/GenBank/DDBJ whole genome shotgun (WGS) entry which is preliminary data.</text>
</comment>
<dbReference type="Gene3D" id="2.40.70.10">
    <property type="entry name" value="Acid Proteases"/>
    <property type="match status" value="1"/>
</dbReference>
<evidence type="ECO:0000313" key="3">
    <source>
        <dbReference type="Proteomes" id="UP000288805"/>
    </source>
</evidence>
<dbReference type="AlphaFoldDB" id="A0A438CI71"/>
<accession>A0A438CI71</accession>
<protein>
    <recommendedName>
        <fullName evidence="1">Reverse transcriptase domain-containing protein</fullName>
    </recommendedName>
</protein>
<evidence type="ECO:0000313" key="2">
    <source>
        <dbReference type="EMBL" id="RVW22910.1"/>
    </source>
</evidence>